<protein>
    <recommendedName>
        <fullName evidence="5">PPIC-type PPIASE domain-containing protein</fullName>
    </recommendedName>
</protein>
<dbReference type="EMBL" id="JAOQKJ010000002">
    <property type="protein sequence ID" value="MCU6743416.1"/>
    <property type="molecule type" value="Genomic_DNA"/>
</dbReference>
<dbReference type="SUPFAM" id="SSF109998">
    <property type="entry name" value="Triger factor/SurA peptide-binding domain-like"/>
    <property type="match status" value="1"/>
</dbReference>
<name>A0ABT2SZJ1_9FIRM</name>
<proteinExistence type="predicted"/>
<feature type="compositionally biased region" description="Acidic residues" evidence="1">
    <location>
        <begin position="415"/>
        <end position="431"/>
    </location>
</feature>
<evidence type="ECO:0000313" key="3">
    <source>
        <dbReference type="EMBL" id="MCU6743416.1"/>
    </source>
</evidence>
<accession>A0ABT2SZJ1</accession>
<sequence length="431" mass="48245">MAKKNEPEVTEQKVQTRYDKKMAARKAKEERDRRDEKIFKTVTAVIGIAIVLAIVIGFGSSIVKKQTALHGTYIQVGEENISKLEFDYYYHSVVNSYLSTYGSIASYMGLDTSKDPAEQIYDQDKNLTWKDLFEEMAVQQIVSTYAMKADAQANGFTYDSTEEYESQIEQFRSAADSAAETLSVYYRETFGDYATEKNIKPFLEDALLTNAYYQELLAKNAPSEEEIKTTYEADPASYDDVDYRSFVFKADLADDATEDDIAAAMDDLKAKADAFLTERKAGGDFNALCAENASEDDKANYEDTESDYSLKEGQRKSYAPSVIQDFLFDDTRAEGDIEVIEDTDNHQYYVVEFIKRYYDAETVDGEISDSMASDATAAYLSSLTEKFEVSDQKGHLNYLTATDSSSDSTAADGSDSTDETSDTGTEDTAEE</sequence>
<evidence type="ECO:0008006" key="5">
    <source>
        <dbReference type="Google" id="ProtNLM"/>
    </source>
</evidence>
<feature type="region of interest" description="Disordered" evidence="1">
    <location>
        <begin position="1"/>
        <end position="29"/>
    </location>
</feature>
<keyword evidence="2" id="KW-1133">Transmembrane helix</keyword>
<feature type="transmembrane region" description="Helical" evidence="2">
    <location>
        <begin position="38"/>
        <end position="59"/>
    </location>
</feature>
<keyword evidence="2" id="KW-0472">Membrane</keyword>
<keyword evidence="2" id="KW-0812">Transmembrane</keyword>
<comment type="caution">
    <text evidence="3">The sequence shown here is derived from an EMBL/GenBank/DDBJ whole genome shotgun (WGS) entry which is preliminary data.</text>
</comment>
<keyword evidence="4" id="KW-1185">Reference proteome</keyword>
<organism evidence="3 4">
    <name type="scientific">Suilimivivens aceti</name>
    <dbReference type="NCBI Taxonomy" id="2981774"/>
    <lineage>
        <taxon>Bacteria</taxon>
        <taxon>Bacillati</taxon>
        <taxon>Bacillota</taxon>
        <taxon>Clostridia</taxon>
        <taxon>Lachnospirales</taxon>
        <taxon>Lachnospiraceae</taxon>
        <taxon>Suilimivivens</taxon>
    </lineage>
</organism>
<evidence type="ECO:0000256" key="1">
    <source>
        <dbReference type="SAM" id="MobiDB-lite"/>
    </source>
</evidence>
<dbReference type="Proteomes" id="UP001652432">
    <property type="component" value="Unassembled WGS sequence"/>
</dbReference>
<dbReference type="RefSeq" id="WP_262573129.1">
    <property type="nucleotide sequence ID" value="NZ_JAOQKJ010000002.1"/>
</dbReference>
<feature type="region of interest" description="Disordered" evidence="1">
    <location>
        <begin position="398"/>
        <end position="431"/>
    </location>
</feature>
<feature type="compositionally biased region" description="Low complexity" evidence="1">
    <location>
        <begin position="400"/>
        <end position="414"/>
    </location>
</feature>
<evidence type="ECO:0000313" key="4">
    <source>
        <dbReference type="Proteomes" id="UP001652432"/>
    </source>
</evidence>
<reference evidence="3 4" key="1">
    <citation type="journal article" date="2021" name="ISME Commun">
        <title>Automated analysis of genomic sequences facilitates high-throughput and comprehensive description of bacteria.</title>
        <authorList>
            <person name="Hitch T.C.A."/>
        </authorList>
    </citation>
    <scope>NUCLEOTIDE SEQUENCE [LARGE SCALE GENOMIC DNA]</scope>
    <source>
        <strain evidence="3 4">Sanger_18</strain>
    </source>
</reference>
<dbReference type="InterPro" id="IPR027304">
    <property type="entry name" value="Trigger_fact/SurA_dom_sf"/>
</dbReference>
<gene>
    <name evidence="3" type="ORF">OCV77_02675</name>
</gene>
<evidence type="ECO:0000256" key="2">
    <source>
        <dbReference type="SAM" id="Phobius"/>
    </source>
</evidence>